<reference evidence="1 2" key="1">
    <citation type="submission" date="2018-08" db="EMBL/GenBank/DDBJ databases">
        <title>Genomic Encyclopedia of Archaeal and Bacterial Type Strains, Phase II (KMG-II): from individual species to whole genera.</title>
        <authorList>
            <person name="Goeker M."/>
        </authorList>
    </citation>
    <scope>NUCLEOTIDE SEQUENCE [LARGE SCALE GENOMIC DNA]</scope>
    <source>
        <strain evidence="1 2">DSM 17905</strain>
    </source>
</reference>
<dbReference type="EMBL" id="QTUB01000001">
    <property type="protein sequence ID" value="REF28610.1"/>
    <property type="molecule type" value="Genomic_DNA"/>
</dbReference>
<dbReference type="AlphaFoldDB" id="A0A3D9UKZ2"/>
<name>A0A3D9UKZ2_9GAMM</name>
<evidence type="ECO:0000313" key="2">
    <source>
        <dbReference type="Proteomes" id="UP000256294"/>
    </source>
</evidence>
<proteinExistence type="predicted"/>
<dbReference type="Proteomes" id="UP000256294">
    <property type="component" value="Unassembled WGS sequence"/>
</dbReference>
<keyword evidence="2" id="KW-1185">Reference proteome</keyword>
<comment type="caution">
    <text evidence="1">The sequence shown here is derived from an EMBL/GenBank/DDBJ whole genome shotgun (WGS) entry which is preliminary data.</text>
</comment>
<gene>
    <name evidence="1" type="ORF">BDD26_3549</name>
</gene>
<evidence type="ECO:0000313" key="1">
    <source>
        <dbReference type="EMBL" id="REF28610.1"/>
    </source>
</evidence>
<sequence length="79" mass="8735">MRFRQVNGKSLADDVNLNVWDIGAQPVGNYADGTRFASTAGGGIENHYNSLNTKSLFSYLPFMPLLMPPNFFASFSFPI</sequence>
<protein>
    <submittedName>
        <fullName evidence="1">Uncharacterized protein</fullName>
    </submittedName>
</protein>
<accession>A0A3D9UKZ2</accession>
<organism evidence="1 2">
    <name type="scientific">Xenorhabdus cabanillasii</name>
    <dbReference type="NCBI Taxonomy" id="351673"/>
    <lineage>
        <taxon>Bacteria</taxon>
        <taxon>Pseudomonadati</taxon>
        <taxon>Pseudomonadota</taxon>
        <taxon>Gammaproteobacteria</taxon>
        <taxon>Enterobacterales</taxon>
        <taxon>Morganellaceae</taxon>
        <taxon>Xenorhabdus</taxon>
    </lineage>
</organism>